<dbReference type="EMBL" id="CP034562">
    <property type="protein sequence ID" value="AZQ63386.1"/>
    <property type="molecule type" value="Genomic_DNA"/>
</dbReference>
<keyword evidence="2" id="KW-1185">Reference proteome</keyword>
<accession>A0A3S9P569</accession>
<dbReference type="OrthoDB" id="975421at2"/>
<organism evidence="1 2">
    <name type="scientific">Flammeovirga pectinis</name>
    <dbReference type="NCBI Taxonomy" id="2494373"/>
    <lineage>
        <taxon>Bacteria</taxon>
        <taxon>Pseudomonadati</taxon>
        <taxon>Bacteroidota</taxon>
        <taxon>Cytophagia</taxon>
        <taxon>Cytophagales</taxon>
        <taxon>Flammeovirgaceae</taxon>
        <taxon>Flammeovirga</taxon>
    </lineage>
</organism>
<evidence type="ECO:0000313" key="2">
    <source>
        <dbReference type="Proteomes" id="UP000267268"/>
    </source>
</evidence>
<dbReference type="AlphaFoldDB" id="A0A3S9P569"/>
<sequence>MKTITILLINMKAILLITLLFTITVSSASQYKPNGDITLSTLSEWQTTTNWVKLDGGSGYPITNDEIIFSTNAKLTIDFDLVNENIQVYLSFGDDGQLTLNTNANLYVLGSITMSSSNPELKVFGTLEVENNFNLDNGNLFIKDGGIFTVNGNFIRSDIGSGQLEIGGVGTEFHVAGDFNDQHYTPSVYSNPLIDIVGSCATKQGSFCDMNLPVELISLEVSVTTKGNEISWSTASEINNSHFEIYSSFNNKEWIKIGELEGYGNSSVQINYTFIDTNSLSLGKNTYYKLIQFDFDGKSESYGPLKVNNNGEQDQTIQVYPTDLSSGEDLYIQRSLLNNQSIRVTIIDSQGKVVISYKESSINNKGAISNKYFTRGMNIVVIEEGKETYTFKILK</sequence>
<proteinExistence type="predicted"/>
<reference evidence="1 2" key="1">
    <citation type="submission" date="2018-12" db="EMBL/GenBank/DDBJ databases">
        <title>Flammeovirga pectinis sp. nov., isolated from the gut of the Korean scallop, Patinopecten yessoensis.</title>
        <authorList>
            <person name="Bae J.-W."/>
            <person name="Jeong Y.-S."/>
            <person name="Kang W."/>
        </authorList>
    </citation>
    <scope>NUCLEOTIDE SEQUENCE [LARGE SCALE GENOMIC DNA]</scope>
    <source>
        <strain evidence="1 2">L12M1</strain>
    </source>
</reference>
<dbReference type="Proteomes" id="UP000267268">
    <property type="component" value="Chromosome 1"/>
</dbReference>
<dbReference type="InterPro" id="IPR026444">
    <property type="entry name" value="Secre_tail"/>
</dbReference>
<gene>
    <name evidence="1" type="ORF">EI427_14445</name>
</gene>
<protein>
    <submittedName>
        <fullName evidence="1">T9SS type A sorting domain-containing protein</fullName>
    </submittedName>
</protein>
<name>A0A3S9P569_9BACT</name>
<evidence type="ECO:0000313" key="1">
    <source>
        <dbReference type="EMBL" id="AZQ63386.1"/>
    </source>
</evidence>
<dbReference type="NCBIfam" id="TIGR04183">
    <property type="entry name" value="Por_Secre_tail"/>
    <property type="match status" value="1"/>
</dbReference>
<dbReference type="KEGG" id="fll:EI427_14445"/>